<feature type="transmembrane region" description="Helical" evidence="1">
    <location>
        <begin position="6"/>
        <end position="25"/>
    </location>
</feature>
<keyword evidence="3" id="KW-1185">Reference proteome</keyword>
<protein>
    <submittedName>
        <fullName evidence="2">Uncharacterized protein</fullName>
    </submittedName>
</protein>
<organism evidence="2 3">
    <name type="scientific">Thermanaerosceptrum fracticalcis</name>
    <dbReference type="NCBI Taxonomy" id="1712410"/>
    <lineage>
        <taxon>Bacteria</taxon>
        <taxon>Bacillati</taxon>
        <taxon>Bacillota</taxon>
        <taxon>Clostridia</taxon>
        <taxon>Eubacteriales</taxon>
        <taxon>Peptococcaceae</taxon>
        <taxon>Thermanaerosceptrum</taxon>
    </lineage>
</organism>
<dbReference type="EMBL" id="CP045798">
    <property type="protein sequence ID" value="QNB47962.1"/>
    <property type="molecule type" value="Genomic_DNA"/>
</dbReference>
<sequence length="48" mass="5753">MTYSSFWVIFSTLVVILVAVIWKYSPRFAGNKTYRLKNSGKYKLQYKR</sequence>
<keyword evidence="1" id="KW-0812">Transmembrane</keyword>
<name>A0A7G6E7A8_THEFR</name>
<keyword evidence="1" id="KW-0472">Membrane</keyword>
<dbReference type="RefSeq" id="WP_153802122.1">
    <property type="nucleotide sequence ID" value="NZ_CP045798.1"/>
</dbReference>
<evidence type="ECO:0000256" key="1">
    <source>
        <dbReference type="SAM" id="Phobius"/>
    </source>
</evidence>
<dbReference type="Proteomes" id="UP000515847">
    <property type="component" value="Chromosome"/>
</dbReference>
<evidence type="ECO:0000313" key="2">
    <source>
        <dbReference type="EMBL" id="QNB47962.1"/>
    </source>
</evidence>
<dbReference type="KEGG" id="tfr:BR63_17870"/>
<dbReference type="AlphaFoldDB" id="A0A7G6E7A8"/>
<gene>
    <name evidence="2" type="ORF">BR63_17870</name>
</gene>
<reference evidence="2 3" key="1">
    <citation type="journal article" date="2019" name="Front. Microbiol.">
        <title>Thermoanaerosceptrum fracticalcis gen. nov. sp. nov., a Novel Fumarate-Fermenting Microorganism From a Deep Fractured Carbonate Aquifer of the US Great Basin.</title>
        <authorList>
            <person name="Hamilton-Brehm S.D."/>
            <person name="Stewart L.E."/>
            <person name="Zavarin M."/>
            <person name="Caldwell M."/>
            <person name="Lawson P.A."/>
            <person name="Onstott T.C."/>
            <person name="Grzymski J."/>
            <person name="Neveux I."/>
            <person name="Lollar B.S."/>
            <person name="Russell C.E."/>
            <person name="Moser D.P."/>
        </authorList>
    </citation>
    <scope>NUCLEOTIDE SEQUENCE [LARGE SCALE GENOMIC DNA]</scope>
    <source>
        <strain evidence="2 3">DRI-13</strain>
    </source>
</reference>
<accession>A0A7G6E7A8</accession>
<evidence type="ECO:0000313" key="3">
    <source>
        <dbReference type="Proteomes" id="UP000515847"/>
    </source>
</evidence>
<keyword evidence="1" id="KW-1133">Transmembrane helix</keyword>
<proteinExistence type="predicted"/>